<dbReference type="SUPFAM" id="SSF158472">
    <property type="entry name" value="HAMP domain-like"/>
    <property type="match status" value="1"/>
</dbReference>
<reference evidence="14" key="1">
    <citation type="submission" date="2021-04" db="EMBL/GenBank/DDBJ databases">
        <title>The complete genome sequence of Caulobacter sp. S6.</title>
        <authorList>
            <person name="Tang Y."/>
            <person name="Ouyang W."/>
            <person name="Liu Q."/>
            <person name="Huang B."/>
            <person name="Guo Z."/>
            <person name="Lei P."/>
        </authorList>
    </citation>
    <scope>NUCLEOTIDE SEQUENCE</scope>
    <source>
        <strain evidence="14">S6</strain>
    </source>
</reference>
<dbReference type="InterPro" id="IPR003661">
    <property type="entry name" value="HisK_dim/P_dom"/>
</dbReference>
<evidence type="ECO:0000256" key="11">
    <source>
        <dbReference type="SAM" id="Phobius"/>
    </source>
</evidence>
<feature type="domain" description="Histidine kinase" evidence="12">
    <location>
        <begin position="246"/>
        <end position="468"/>
    </location>
</feature>
<dbReference type="CDD" id="cd00075">
    <property type="entry name" value="HATPase"/>
    <property type="match status" value="1"/>
</dbReference>
<evidence type="ECO:0000313" key="15">
    <source>
        <dbReference type="Proteomes" id="UP000676409"/>
    </source>
</evidence>
<evidence type="ECO:0000259" key="12">
    <source>
        <dbReference type="PROSITE" id="PS50109"/>
    </source>
</evidence>
<dbReference type="PROSITE" id="PS50885">
    <property type="entry name" value="HAMP"/>
    <property type="match status" value="1"/>
</dbReference>
<dbReference type="InterPro" id="IPR036890">
    <property type="entry name" value="HATPase_C_sf"/>
</dbReference>
<dbReference type="InterPro" id="IPR005467">
    <property type="entry name" value="His_kinase_dom"/>
</dbReference>
<protein>
    <recommendedName>
        <fullName evidence="3">histidine kinase</fullName>
        <ecNumber evidence="3">2.7.13.3</ecNumber>
    </recommendedName>
</protein>
<accession>A0A975IT51</accession>
<dbReference type="GO" id="GO:0000155">
    <property type="term" value="F:phosphorelay sensor kinase activity"/>
    <property type="evidence" value="ECO:0007669"/>
    <property type="project" value="InterPro"/>
</dbReference>
<evidence type="ECO:0000256" key="3">
    <source>
        <dbReference type="ARBA" id="ARBA00012438"/>
    </source>
</evidence>
<dbReference type="EC" id="2.7.13.3" evidence="3"/>
<feature type="transmembrane region" description="Helical" evidence="11">
    <location>
        <begin position="12"/>
        <end position="35"/>
    </location>
</feature>
<dbReference type="Pfam" id="PF02518">
    <property type="entry name" value="HATPase_c"/>
    <property type="match status" value="1"/>
</dbReference>
<sequence>MGLPATFRTNTFRLTLLILALFATAGAAFLGYVYFMTAGEISRLADMSITKEVATLDAIYQKGGAEAVRGAMIERTSIDQPFLYLLLDPSGRRIWGTIPDVPVGQSDERNIVWTHFKVAEARPDGSHETRPARGERQRLAGGEIMFVGADIGDTAAYVNKIVRAIWGGGVLVVLLGLGGGILISRNVSRSIGGLNAVIGAVKGGDMRARVALTGAGDEFEELGSGLNDMLDRLEHSIGSLRHAGDAIAHDLRSPLTRLRTRLEVAMLEVEAGKSDPQAALVQALEDADGVLRTFTAVLSISRLQAAGSAPDQVAFDPGQLAADVAELYEPVCEDQGLEFSSEIAGGLGVKANREFLSQALANLLDNAIKYTPAGGAVMLRVRKRSSGEVEFSVTDTGPGVPEDQRERVVQRFVRLENSRNRPGAGLGLPLVAAVAEAHGGRLELDEGPGKVGAMGPGLRVALVLPRVG</sequence>
<keyword evidence="7 14" id="KW-0418">Kinase</keyword>
<evidence type="ECO:0000256" key="10">
    <source>
        <dbReference type="ARBA" id="ARBA00023136"/>
    </source>
</evidence>
<keyword evidence="8 11" id="KW-1133">Transmembrane helix</keyword>
<comment type="subcellular location">
    <subcellularLocation>
        <location evidence="2">Membrane</location>
    </subcellularLocation>
</comment>
<dbReference type="Proteomes" id="UP000676409">
    <property type="component" value="Chromosome"/>
</dbReference>
<dbReference type="SMART" id="SM00304">
    <property type="entry name" value="HAMP"/>
    <property type="match status" value="1"/>
</dbReference>
<dbReference type="CDD" id="cd06225">
    <property type="entry name" value="HAMP"/>
    <property type="match status" value="1"/>
</dbReference>
<evidence type="ECO:0000256" key="5">
    <source>
        <dbReference type="ARBA" id="ARBA00022679"/>
    </source>
</evidence>
<evidence type="ECO:0000256" key="9">
    <source>
        <dbReference type="ARBA" id="ARBA00023012"/>
    </source>
</evidence>
<keyword evidence="10 11" id="KW-0472">Membrane</keyword>
<dbReference type="GO" id="GO:0005886">
    <property type="term" value="C:plasma membrane"/>
    <property type="evidence" value="ECO:0007669"/>
    <property type="project" value="TreeGrafter"/>
</dbReference>
<evidence type="ECO:0000256" key="7">
    <source>
        <dbReference type="ARBA" id="ARBA00022777"/>
    </source>
</evidence>
<dbReference type="SMART" id="SM00387">
    <property type="entry name" value="HATPase_c"/>
    <property type="match status" value="1"/>
</dbReference>
<feature type="transmembrane region" description="Helical" evidence="11">
    <location>
        <begin position="164"/>
        <end position="183"/>
    </location>
</feature>
<dbReference type="PANTHER" id="PTHR45436:SF8">
    <property type="entry name" value="HISTIDINE KINASE"/>
    <property type="match status" value="1"/>
</dbReference>
<dbReference type="InterPro" id="IPR050428">
    <property type="entry name" value="TCS_sensor_his_kinase"/>
</dbReference>
<dbReference type="Gene3D" id="6.10.340.10">
    <property type="match status" value="1"/>
</dbReference>
<dbReference type="SUPFAM" id="SSF55874">
    <property type="entry name" value="ATPase domain of HSP90 chaperone/DNA topoisomerase II/histidine kinase"/>
    <property type="match status" value="1"/>
</dbReference>
<dbReference type="SUPFAM" id="SSF47384">
    <property type="entry name" value="Homodimeric domain of signal transducing histidine kinase"/>
    <property type="match status" value="1"/>
</dbReference>
<feature type="domain" description="HAMP" evidence="13">
    <location>
        <begin position="185"/>
        <end position="238"/>
    </location>
</feature>
<keyword evidence="5" id="KW-0808">Transferase</keyword>
<dbReference type="CDD" id="cd00082">
    <property type="entry name" value="HisKA"/>
    <property type="match status" value="1"/>
</dbReference>
<dbReference type="PANTHER" id="PTHR45436">
    <property type="entry name" value="SENSOR HISTIDINE KINASE YKOH"/>
    <property type="match status" value="1"/>
</dbReference>
<gene>
    <name evidence="14" type="ORF">KCG34_13490</name>
</gene>
<dbReference type="InterPro" id="IPR003594">
    <property type="entry name" value="HATPase_dom"/>
</dbReference>
<dbReference type="InterPro" id="IPR003660">
    <property type="entry name" value="HAMP_dom"/>
</dbReference>
<keyword evidence="9" id="KW-0902">Two-component regulatory system</keyword>
<organism evidence="14 15">
    <name type="scientific">Phenylobacterium montanum</name>
    <dbReference type="NCBI Taxonomy" id="2823693"/>
    <lineage>
        <taxon>Bacteria</taxon>
        <taxon>Pseudomonadati</taxon>
        <taxon>Pseudomonadota</taxon>
        <taxon>Alphaproteobacteria</taxon>
        <taxon>Caulobacterales</taxon>
        <taxon>Caulobacteraceae</taxon>
        <taxon>Phenylobacterium</taxon>
    </lineage>
</organism>
<evidence type="ECO:0000256" key="2">
    <source>
        <dbReference type="ARBA" id="ARBA00004370"/>
    </source>
</evidence>
<dbReference type="RefSeq" id="WP_211936166.1">
    <property type="nucleotide sequence ID" value="NZ_CP073078.1"/>
</dbReference>
<dbReference type="InterPro" id="IPR036097">
    <property type="entry name" value="HisK_dim/P_sf"/>
</dbReference>
<dbReference type="Pfam" id="PF00672">
    <property type="entry name" value="HAMP"/>
    <property type="match status" value="1"/>
</dbReference>
<proteinExistence type="predicted"/>
<evidence type="ECO:0000259" key="13">
    <source>
        <dbReference type="PROSITE" id="PS50885"/>
    </source>
</evidence>
<evidence type="ECO:0000256" key="8">
    <source>
        <dbReference type="ARBA" id="ARBA00022989"/>
    </source>
</evidence>
<keyword evidence="15" id="KW-1185">Reference proteome</keyword>
<dbReference type="KEGG" id="caul:KCG34_13490"/>
<evidence type="ECO:0000313" key="14">
    <source>
        <dbReference type="EMBL" id="QUD86114.1"/>
    </source>
</evidence>
<dbReference type="EMBL" id="CP073078">
    <property type="protein sequence ID" value="QUD86114.1"/>
    <property type="molecule type" value="Genomic_DNA"/>
</dbReference>
<evidence type="ECO:0000256" key="6">
    <source>
        <dbReference type="ARBA" id="ARBA00022692"/>
    </source>
</evidence>
<dbReference type="Gene3D" id="3.30.565.10">
    <property type="entry name" value="Histidine kinase-like ATPase, C-terminal domain"/>
    <property type="match status" value="1"/>
</dbReference>
<comment type="catalytic activity">
    <reaction evidence="1">
        <text>ATP + protein L-histidine = ADP + protein N-phospho-L-histidine.</text>
        <dbReference type="EC" id="2.7.13.3"/>
    </reaction>
</comment>
<dbReference type="SMART" id="SM00388">
    <property type="entry name" value="HisKA"/>
    <property type="match status" value="1"/>
</dbReference>
<name>A0A975IT51_9CAUL</name>
<evidence type="ECO:0000256" key="4">
    <source>
        <dbReference type="ARBA" id="ARBA00022553"/>
    </source>
</evidence>
<dbReference type="PRINTS" id="PR00344">
    <property type="entry name" value="BCTRLSENSOR"/>
</dbReference>
<dbReference type="PROSITE" id="PS50109">
    <property type="entry name" value="HIS_KIN"/>
    <property type="match status" value="1"/>
</dbReference>
<evidence type="ECO:0000256" key="1">
    <source>
        <dbReference type="ARBA" id="ARBA00000085"/>
    </source>
</evidence>
<dbReference type="InterPro" id="IPR004358">
    <property type="entry name" value="Sig_transdc_His_kin-like_C"/>
</dbReference>
<dbReference type="AlphaFoldDB" id="A0A975IT51"/>
<keyword evidence="6 11" id="KW-0812">Transmembrane</keyword>
<keyword evidence="4" id="KW-0597">Phosphoprotein</keyword>